<proteinExistence type="predicted"/>
<feature type="region of interest" description="Disordered" evidence="1">
    <location>
        <begin position="835"/>
        <end position="863"/>
    </location>
</feature>
<sequence length="1021" mass="114201">MTDHRRFGDLELGHLGPLLYLPAQNPESGPGLLQTTRLHSTLRFEIIGSSAELYPPLKNDFHNDSSQLWRERQLQRRWLLNAHPEASMGNTCYQELLKQDMEHFAKADETTQRRPLLAFGLMTDVRGFVRKGMPVLASATGPSGETLRLTRVDETWWQWDHHDDAALNISVIDCGHQEEEATWNPDAVPILQVKAAIWASQFDSIRWILVQKSTSTTILQPEYRPSLMPNSQEDDSAIHHRSSFISPSPILTLKHDRTGGNAHSDVSFKPPALGQPPQLVILDECGYWSIWNIMGTWKVNKKTLRWSQYKCGHVSGGLLDSIPSHITPNAERHGLLHVGKSSEHSAVKEQEADEEKIFSESAEDLPPADSEPQYILMWNSKECKVADVESNIYLPTPELLSDPKRTTDQILDIQRSCLNEDHVFVLTSRRLIWMDVFGRDSALDSPGQPLVVLSCTHFGFGHHDMRMSVTRASAQDSNTSLVFTYSCTSGQLCVYWFTLAPGTGLPQWHRHVTRIPGTEGSASNADIVQLRVQPVELKNLAESSGNGPGSHYLQKEVDFYQVSILGKGLDVRYCICASTFDPALEISLPGTRMGWSKNERRQRWRKTRKYLQRHKEDIFVLPDGMGEIDLESALEETDAEVEMPPKAPKEEPSQEPRPAHVKMERISRAINRRMARFASQGEPSFPFAIFSSIRSLVKMWSDRGSLPLTTWADIAQGFGLALISASSDDDLEVEAEELFEMTDDQIVITQLRRHESTDAVNPALRLSIIKRQLSELWLEPTREIFSEELQGLRERWLSEVALDLLLSSYAVMVQNVPLLGHGGLPSQLSHERNLAATASQSSGFGPRITVSSPSEPASSAASAPASDSAFERLKLLAPSLEPGKLGELAQPNVLLYWPTRPGEDTRDYISSVAIASEERFSGAKERLRKKEAKRKAYAEHFKRPAFMRQGFPTSDGLGSSQREAVLPIRPPAAATQILSSQQVVPESSQSQAPWVTMSQPVSGAFGDRKKGKKGKRKSGFR</sequence>
<feature type="compositionally biased region" description="Basic and acidic residues" evidence="1">
    <location>
        <begin position="647"/>
        <end position="660"/>
    </location>
</feature>
<dbReference type="EMBL" id="KQ030508">
    <property type="protein sequence ID" value="KJZ77094.1"/>
    <property type="molecule type" value="Genomic_DNA"/>
</dbReference>
<gene>
    <name evidence="5" type="ORF">HIM_03415</name>
</gene>
<evidence type="ECO:0000313" key="5">
    <source>
        <dbReference type="EMBL" id="KJZ77094.1"/>
    </source>
</evidence>
<feature type="domain" description="RRN6 beta-propeller" evidence="2">
    <location>
        <begin position="114"/>
        <end position="504"/>
    </location>
</feature>
<dbReference type="AlphaFoldDB" id="A0A0F8A6H6"/>
<dbReference type="GO" id="GO:0042790">
    <property type="term" value="P:nucleolar large rRNA transcription by RNA polymerase I"/>
    <property type="evidence" value="ECO:0007669"/>
    <property type="project" value="TreeGrafter"/>
</dbReference>
<feature type="compositionally biased region" description="Low complexity" evidence="1">
    <location>
        <begin position="979"/>
        <end position="991"/>
    </location>
</feature>
<reference evidence="5 6" key="1">
    <citation type="journal article" date="2014" name="Genome Biol. Evol.">
        <title>Comparative genomics and transcriptomics analyses reveal divergent lifestyle features of nematode endoparasitic fungus Hirsutella minnesotensis.</title>
        <authorList>
            <person name="Lai Y."/>
            <person name="Liu K."/>
            <person name="Zhang X."/>
            <person name="Zhang X."/>
            <person name="Li K."/>
            <person name="Wang N."/>
            <person name="Shu C."/>
            <person name="Wu Y."/>
            <person name="Wang C."/>
            <person name="Bushley K.E."/>
            <person name="Xiang M."/>
            <person name="Liu X."/>
        </authorList>
    </citation>
    <scope>NUCLEOTIDE SEQUENCE [LARGE SCALE GENOMIC DNA]</scope>
    <source>
        <strain evidence="5 6">3608</strain>
    </source>
</reference>
<feature type="compositionally biased region" description="Polar residues" evidence="1">
    <location>
        <begin position="992"/>
        <end position="1001"/>
    </location>
</feature>
<evidence type="ECO:0000259" key="2">
    <source>
        <dbReference type="Pfam" id="PF10214"/>
    </source>
</evidence>
<evidence type="ECO:0000256" key="1">
    <source>
        <dbReference type="SAM" id="MobiDB-lite"/>
    </source>
</evidence>
<dbReference type="PANTHER" id="PTHR28221:SF2">
    <property type="entry name" value="RNA POLYMERASE I-SPECIFIC TRANSCRIPTION INITIATION FACTOR RRN6"/>
    <property type="match status" value="1"/>
</dbReference>
<evidence type="ECO:0000259" key="4">
    <source>
        <dbReference type="Pfam" id="PF20640"/>
    </source>
</evidence>
<feature type="region of interest" description="Disordered" evidence="1">
    <location>
        <begin position="978"/>
        <end position="1021"/>
    </location>
</feature>
<dbReference type="Pfam" id="PF10214">
    <property type="entry name" value="Rrn6_beta-prop"/>
    <property type="match status" value="1"/>
</dbReference>
<dbReference type="Pfam" id="PF20640">
    <property type="entry name" value="Rrn6_HB"/>
    <property type="match status" value="1"/>
</dbReference>
<dbReference type="GO" id="GO:0070860">
    <property type="term" value="C:RNA polymerase I core factor complex"/>
    <property type="evidence" value="ECO:0007669"/>
    <property type="project" value="TreeGrafter"/>
</dbReference>
<accession>A0A0F8A6H6</accession>
<dbReference type="InterPro" id="IPR019350">
    <property type="entry name" value="RNA_pol_I-sp_TIF_RRN6-like"/>
</dbReference>
<dbReference type="Proteomes" id="UP000054481">
    <property type="component" value="Unassembled WGS sequence"/>
</dbReference>
<dbReference type="InterPro" id="IPR048537">
    <property type="entry name" value="RRN6_HB"/>
</dbReference>
<organism evidence="5 6">
    <name type="scientific">Hirsutella minnesotensis 3608</name>
    <dbReference type="NCBI Taxonomy" id="1043627"/>
    <lineage>
        <taxon>Eukaryota</taxon>
        <taxon>Fungi</taxon>
        <taxon>Dikarya</taxon>
        <taxon>Ascomycota</taxon>
        <taxon>Pezizomycotina</taxon>
        <taxon>Sordariomycetes</taxon>
        <taxon>Hypocreomycetidae</taxon>
        <taxon>Hypocreales</taxon>
        <taxon>Ophiocordycipitaceae</taxon>
        <taxon>Hirsutella</taxon>
    </lineage>
</organism>
<feature type="compositionally biased region" description="Low complexity" evidence="1">
    <location>
        <begin position="851"/>
        <end position="863"/>
    </location>
</feature>
<dbReference type="GO" id="GO:0001179">
    <property type="term" value="F:RNA polymerase I general transcription initiation factor binding"/>
    <property type="evidence" value="ECO:0007669"/>
    <property type="project" value="TreeGrafter"/>
</dbReference>
<dbReference type="GO" id="GO:0001163">
    <property type="term" value="F:RNA polymerase I transcription regulatory region sequence-specific DNA binding"/>
    <property type="evidence" value="ECO:0007669"/>
    <property type="project" value="TreeGrafter"/>
</dbReference>
<feature type="compositionally biased region" description="Basic residues" evidence="1">
    <location>
        <begin position="1009"/>
        <end position="1021"/>
    </location>
</feature>
<protein>
    <recommendedName>
        <fullName evidence="7">RNA polymerase I-specific transcription initiation factor RRN6-like protein</fullName>
    </recommendedName>
</protein>
<name>A0A0F8A6H6_9HYPO</name>
<keyword evidence="6" id="KW-1185">Reference proteome</keyword>
<dbReference type="OrthoDB" id="4090074at2759"/>
<dbReference type="Pfam" id="PF20639">
    <property type="entry name" value="Rrn6_K-rich"/>
    <property type="match status" value="1"/>
</dbReference>
<dbReference type="InterPro" id="IPR048535">
    <property type="entry name" value="RRN6_beta-prop"/>
</dbReference>
<feature type="domain" description="RRN6 K-rich C-terminal" evidence="3">
    <location>
        <begin position="892"/>
        <end position="1020"/>
    </location>
</feature>
<dbReference type="PANTHER" id="PTHR28221">
    <property type="entry name" value="RNA POLYMERASE I-SPECIFIC TRANSCRIPTION INITIATION FACTOR RRN6"/>
    <property type="match status" value="1"/>
</dbReference>
<evidence type="ECO:0008006" key="7">
    <source>
        <dbReference type="Google" id="ProtNLM"/>
    </source>
</evidence>
<dbReference type="InterPro" id="IPR048536">
    <property type="entry name" value="Rrn6_K-rich"/>
</dbReference>
<feature type="domain" description="RRN6 helical bundle" evidence="4">
    <location>
        <begin position="613"/>
        <end position="808"/>
    </location>
</feature>
<feature type="region of interest" description="Disordered" evidence="1">
    <location>
        <begin position="634"/>
        <end position="660"/>
    </location>
</feature>
<evidence type="ECO:0000313" key="6">
    <source>
        <dbReference type="Proteomes" id="UP000054481"/>
    </source>
</evidence>
<evidence type="ECO:0000259" key="3">
    <source>
        <dbReference type="Pfam" id="PF20639"/>
    </source>
</evidence>